<evidence type="ECO:0000259" key="1">
    <source>
        <dbReference type="SMART" id="SM00256"/>
    </source>
</evidence>
<dbReference type="AlphaFoldDB" id="A0A1E5VH03"/>
<feature type="domain" description="F-box" evidence="1">
    <location>
        <begin position="31"/>
        <end position="70"/>
    </location>
</feature>
<dbReference type="Pfam" id="PF00646">
    <property type="entry name" value="F-box"/>
    <property type="match status" value="1"/>
</dbReference>
<dbReference type="SMART" id="SM00256">
    <property type="entry name" value="FBOX"/>
    <property type="match status" value="1"/>
</dbReference>
<protein>
    <recommendedName>
        <fullName evidence="1">F-box domain-containing protein</fullName>
    </recommendedName>
</protein>
<reference evidence="2 3" key="1">
    <citation type="submission" date="2016-09" db="EMBL/GenBank/DDBJ databases">
        <title>The draft genome of Dichanthelium oligosanthes: A C3 panicoid grass species.</title>
        <authorList>
            <person name="Studer A.J."/>
            <person name="Schnable J.C."/>
            <person name="Brutnell T.P."/>
        </authorList>
    </citation>
    <scope>NUCLEOTIDE SEQUENCE [LARGE SCALE GENOMIC DNA]</scope>
    <source>
        <strain evidence="3">cv. Kellogg 1175</strain>
        <tissue evidence="2">Leaf</tissue>
    </source>
</reference>
<organism evidence="2 3">
    <name type="scientific">Dichanthelium oligosanthes</name>
    <dbReference type="NCBI Taxonomy" id="888268"/>
    <lineage>
        <taxon>Eukaryota</taxon>
        <taxon>Viridiplantae</taxon>
        <taxon>Streptophyta</taxon>
        <taxon>Embryophyta</taxon>
        <taxon>Tracheophyta</taxon>
        <taxon>Spermatophyta</taxon>
        <taxon>Magnoliopsida</taxon>
        <taxon>Liliopsida</taxon>
        <taxon>Poales</taxon>
        <taxon>Poaceae</taxon>
        <taxon>PACMAD clade</taxon>
        <taxon>Panicoideae</taxon>
        <taxon>Panicodae</taxon>
        <taxon>Paniceae</taxon>
        <taxon>Dichantheliinae</taxon>
        <taxon>Dichanthelium</taxon>
    </lineage>
</organism>
<evidence type="ECO:0000313" key="2">
    <source>
        <dbReference type="EMBL" id="OEL24410.1"/>
    </source>
</evidence>
<dbReference type="SUPFAM" id="SSF81383">
    <property type="entry name" value="F-box domain"/>
    <property type="match status" value="1"/>
</dbReference>
<sequence length="180" mass="19536">MAKRRRKKNAMAPRQAKRMKAAIAMPSVLPLPDDLVDDVLLRLPVRTLAVCRCVSPAWNHWLSSSNFAEVYHAASAAASAAPMFMCEDCPRMFLGAGKTCHGLFLIGRPCEGALSVCSPSTGGVLRLPPRRPPWHLHSAGLGYDTAAGAHKAVLLERVADLPRHWGIPRLQCLVVTVGVR</sequence>
<dbReference type="InterPro" id="IPR001810">
    <property type="entry name" value="F-box_dom"/>
</dbReference>
<gene>
    <name evidence="2" type="ORF">BAE44_0014571</name>
</gene>
<evidence type="ECO:0000313" key="3">
    <source>
        <dbReference type="Proteomes" id="UP000095767"/>
    </source>
</evidence>
<accession>A0A1E5VH03</accession>
<dbReference type="STRING" id="888268.A0A1E5VH03"/>
<dbReference type="CDD" id="cd22157">
    <property type="entry name" value="F-box_AtFBW1-like"/>
    <property type="match status" value="1"/>
</dbReference>
<dbReference type="PANTHER" id="PTHR31111:SF113">
    <property type="entry name" value="F-BOX ASSOCIATED UBIQUITINATION EFFECTOR FAMILY PROTEIN"/>
    <property type="match status" value="1"/>
</dbReference>
<dbReference type="PANTHER" id="PTHR31111">
    <property type="entry name" value="BNAA05G37150D PROTEIN-RELATED"/>
    <property type="match status" value="1"/>
</dbReference>
<name>A0A1E5VH03_9POAL</name>
<proteinExistence type="predicted"/>
<dbReference type="EMBL" id="LWDX02039757">
    <property type="protein sequence ID" value="OEL24410.1"/>
    <property type="molecule type" value="Genomic_DNA"/>
</dbReference>
<dbReference type="InterPro" id="IPR036047">
    <property type="entry name" value="F-box-like_dom_sf"/>
</dbReference>
<keyword evidence="3" id="KW-1185">Reference proteome</keyword>
<dbReference type="OrthoDB" id="687122at2759"/>
<dbReference type="Proteomes" id="UP000095767">
    <property type="component" value="Unassembled WGS sequence"/>
</dbReference>
<comment type="caution">
    <text evidence="2">The sequence shown here is derived from an EMBL/GenBank/DDBJ whole genome shotgun (WGS) entry which is preliminary data.</text>
</comment>